<organism evidence="4 5">
    <name type="scientific">Mizuhopecten yessoensis</name>
    <name type="common">Japanese scallop</name>
    <name type="synonym">Patinopecten yessoensis</name>
    <dbReference type="NCBI Taxonomy" id="6573"/>
    <lineage>
        <taxon>Eukaryota</taxon>
        <taxon>Metazoa</taxon>
        <taxon>Spiralia</taxon>
        <taxon>Lophotrochozoa</taxon>
        <taxon>Mollusca</taxon>
        <taxon>Bivalvia</taxon>
        <taxon>Autobranchia</taxon>
        <taxon>Pteriomorphia</taxon>
        <taxon>Pectinida</taxon>
        <taxon>Pectinoidea</taxon>
        <taxon>Pectinidae</taxon>
        <taxon>Mizuhopecten</taxon>
    </lineage>
</organism>
<feature type="signal peptide" evidence="2">
    <location>
        <begin position="1"/>
        <end position="24"/>
    </location>
</feature>
<comment type="caution">
    <text evidence="4">The sequence shown here is derived from an EMBL/GenBank/DDBJ whole genome shotgun (WGS) entry which is preliminary data.</text>
</comment>
<dbReference type="InterPro" id="IPR002889">
    <property type="entry name" value="WSC_carb-bd"/>
</dbReference>
<sequence>MEDSSSSSVLLAIWILICCTNAKAANIASTEWKDWYAARRQCKGEQLVEFVGKNKTVRTVVQNLNGERHKPAELKMQHVLWTGGHEVYTPWIRAEGCHRADINISNNNKPKEKHTFRNNQASVCAMACSKGLFLRLNGETCECFVGFGIQFISSNQCNTTCPGNTQEKCGGPQAYTTYTTRTLKQESITHTCAAIVYDGETWTEQASDCNLQFPFIYQEEGYLKSTKINNTKTTWMEMREYIDNSPYRFFTDVDALNKGRLHIPTNETYWICMFRRKSIIWNDSPTLVHGDFTGQCLAMESVTVLSWLLKKRDCDDKLRYVCETSEVRATVGQVGTPSSTSPHPSHMDDIRITIVTTNVTTVLTTEVQSPKEILGMNVQMYIYIVIGVGSAVFVSFLFGCGIMIRKCLRTTPKNNNAEVTKTSVVSSSEWLDTNNSIVGYEETDDSGNDPGEEHIYNEIIDVDIDVIRINNYSEPLPLRDPTVTTSRDYATPYDAIKIKAGIKKIKRKRTKNYSSVGPVCPDKGNCSKYDNNAEGDVSRDTNPYHVCNLEVKEKGSDAAKIDNLTSNVDFGPNKTEFVYS</sequence>
<keyword evidence="5" id="KW-1185">Reference proteome</keyword>
<reference evidence="4 5" key="1">
    <citation type="journal article" date="2017" name="Nat. Ecol. Evol.">
        <title>Scallop genome provides insights into evolution of bilaterian karyotype and development.</title>
        <authorList>
            <person name="Wang S."/>
            <person name="Zhang J."/>
            <person name="Jiao W."/>
            <person name="Li J."/>
            <person name="Xun X."/>
            <person name="Sun Y."/>
            <person name="Guo X."/>
            <person name="Huan P."/>
            <person name="Dong B."/>
            <person name="Zhang L."/>
            <person name="Hu X."/>
            <person name="Sun X."/>
            <person name="Wang J."/>
            <person name="Zhao C."/>
            <person name="Wang Y."/>
            <person name="Wang D."/>
            <person name="Huang X."/>
            <person name="Wang R."/>
            <person name="Lv J."/>
            <person name="Li Y."/>
            <person name="Zhang Z."/>
            <person name="Liu B."/>
            <person name="Lu W."/>
            <person name="Hui Y."/>
            <person name="Liang J."/>
            <person name="Zhou Z."/>
            <person name="Hou R."/>
            <person name="Li X."/>
            <person name="Liu Y."/>
            <person name="Li H."/>
            <person name="Ning X."/>
            <person name="Lin Y."/>
            <person name="Zhao L."/>
            <person name="Xing Q."/>
            <person name="Dou J."/>
            <person name="Li Y."/>
            <person name="Mao J."/>
            <person name="Guo H."/>
            <person name="Dou H."/>
            <person name="Li T."/>
            <person name="Mu C."/>
            <person name="Jiang W."/>
            <person name="Fu Q."/>
            <person name="Fu X."/>
            <person name="Miao Y."/>
            <person name="Liu J."/>
            <person name="Yu Q."/>
            <person name="Li R."/>
            <person name="Liao H."/>
            <person name="Li X."/>
            <person name="Kong Y."/>
            <person name="Jiang Z."/>
            <person name="Chourrout D."/>
            <person name="Li R."/>
            <person name="Bao Z."/>
        </authorList>
    </citation>
    <scope>NUCLEOTIDE SEQUENCE [LARGE SCALE GENOMIC DNA]</scope>
    <source>
        <strain evidence="4 5">PY_sf001</strain>
    </source>
</reference>
<accession>A0A210Q210</accession>
<protein>
    <recommendedName>
        <fullName evidence="3">WSC domain-containing protein</fullName>
    </recommendedName>
</protein>
<feature type="domain" description="WSC" evidence="3">
    <location>
        <begin position="91"/>
        <end position="181"/>
    </location>
</feature>
<dbReference type="AlphaFoldDB" id="A0A210Q210"/>
<dbReference type="Proteomes" id="UP000242188">
    <property type="component" value="Unassembled WGS sequence"/>
</dbReference>
<keyword evidence="1" id="KW-0472">Membrane</keyword>
<evidence type="ECO:0000313" key="4">
    <source>
        <dbReference type="EMBL" id="OWF42762.1"/>
    </source>
</evidence>
<dbReference type="EMBL" id="NEDP02005224">
    <property type="protein sequence ID" value="OWF42762.1"/>
    <property type="molecule type" value="Genomic_DNA"/>
</dbReference>
<keyword evidence="1" id="KW-1133">Transmembrane helix</keyword>
<feature type="transmembrane region" description="Helical" evidence="1">
    <location>
        <begin position="380"/>
        <end position="404"/>
    </location>
</feature>
<evidence type="ECO:0000256" key="2">
    <source>
        <dbReference type="SAM" id="SignalP"/>
    </source>
</evidence>
<dbReference type="OrthoDB" id="6160890at2759"/>
<proteinExistence type="predicted"/>
<keyword evidence="2" id="KW-0732">Signal</keyword>
<gene>
    <name evidence="4" type="ORF">KP79_PYT07205</name>
</gene>
<dbReference type="PROSITE" id="PS51212">
    <property type="entry name" value="WSC"/>
    <property type="match status" value="1"/>
</dbReference>
<feature type="chain" id="PRO_5011990198" description="WSC domain-containing protein" evidence="2">
    <location>
        <begin position="25"/>
        <end position="580"/>
    </location>
</feature>
<name>A0A210Q210_MIZYE</name>
<evidence type="ECO:0000256" key="1">
    <source>
        <dbReference type="SAM" id="Phobius"/>
    </source>
</evidence>
<keyword evidence="1" id="KW-0812">Transmembrane</keyword>
<evidence type="ECO:0000313" key="5">
    <source>
        <dbReference type="Proteomes" id="UP000242188"/>
    </source>
</evidence>
<evidence type="ECO:0000259" key="3">
    <source>
        <dbReference type="PROSITE" id="PS51212"/>
    </source>
</evidence>